<evidence type="ECO:0000313" key="1">
    <source>
        <dbReference type="EMBL" id="ERI09868.1"/>
    </source>
</evidence>
<organism evidence="1 2">
    <name type="scientific">Aneurinibacillus aneurinilyticus ATCC 12856</name>
    <dbReference type="NCBI Taxonomy" id="649747"/>
    <lineage>
        <taxon>Bacteria</taxon>
        <taxon>Bacillati</taxon>
        <taxon>Bacillota</taxon>
        <taxon>Bacilli</taxon>
        <taxon>Bacillales</taxon>
        <taxon>Paenibacillaceae</taxon>
        <taxon>Aneurinibacillus group</taxon>
        <taxon>Aneurinibacillus</taxon>
    </lineage>
</organism>
<keyword evidence="2" id="KW-1185">Reference proteome</keyword>
<evidence type="ECO:0000313" key="2">
    <source>
        <dbReference type="Proteomes" id="UP000016511"/>
    </source>
</evidence>
<proteinExistence type="predicted"/>
<dbReference type="AlphaFoldDB" id="U1X5Q6"/>
<sequence>MFAVRGKKRRKGDGRERSEKVTSIYFPLKDKKITLNQLKTVYSKPIQQFLKTKNRL</sequence>
<gene>
    <name evidence="1" type="ORF">HMPREF0083_02037</name>
</gene>
<dbReference type="HOGENOM" id="CLU_3003993_0_0_9"/>
<comment type="caution">
    <text evidence="1">The sequence shown here is derived from an EMBL/GenBank/DDBJ whole genome shotgun (WGS) entry which is preliminary data.</text>
</comment>
<reference evidence="1 2" key="1">
    <citation type="submission" date="2013-08" db="EMBL/GenBank/DDBJ databases">
        <authorList>
            <person name="Weinstock G."/>
            <person name="Sodergren E."/>
            <person name="Wylie T."/>
            <person name="Fulton L."/>
            <person name="Fulton R."/>
            <person name="Fronick C."/>
            <person name="O'Laughlin M."/>
            <person name="Godfrey J."/>
            <person name="Miner T."/>
            <person name="Herter B."/>
            <person name="Appelbaum E."/>
            <person name="Cordes M."/>
            <person name="Lek S."/>
            <person name="Wollam A."/>
            <person name="Pepin K.H."/>
            <person name="Palsikar V.B."/>
            <person name="Mitreva M."/>
            <person name="Wilson R.K."/>
        </authorList>
    </citation>
    <scope>NUCLEOTIDE SEQUENCE [LARGE SCALE GENOMIC DNA]</scope>
    <source>
        <strain evidence="1 2">ATCC 12856</strain>
    </source>
</reference>
<name>U1X5Q6_ANEAE</name>
<accession>U1X5Q6</accession>
<dbReference type="EMBL" id="AWSJ01000132">
    <property type="protein sequence ID" value="ERI09868.1"/>
    <property type="molecule type" value="Genomic_DNA"/>
</dbReference>
<protein>
    <submittedName>
        <fullName evidence="1">Uncharacterized protein</fullName>
    </submittedName>
</protein>
<dbReference type="Proteomes" id="UP000016511">
    <property type="component" value="Unassembled WGS sequence"/>
</dbReference>